<comment type="caution">
    <text evidence="10">The sequence shown here is derived from an EMBL/GenBank/DDBJ whole genome shotgun (WGS) entry which is preliminary data.</text>
</comment>
<evidence type="ECO:0000256" key="3">
    <source>
        <dbReference type="ARBA" id="ARBA00022692"/>
    </source>
</evidence>
<keyword evidence="10" id="KW-0645">Protease</keyword>
<dbReference type="InterPro" id="IPR022764">
    <property type="entry name" value="Peptidase_S54_rhomboid_dom"/>
</dbReference>
<dbReference type="Proteomes" id="UP000236893">
    <property type="component" value="Unassembled WGS sequence"/>
</dbReference>
<feature type="coiled-coil region" evidence="7">
    <location>
        <begin position="458"/>
        <end position="485"/>
    </location>
</feature>
<dbReference type="PANTHER" id="PTHR43731:SF14">
    <property type="entry name" value="PRESENILIN-ASSOCIATED RHOMBOID-LIKE PROTEIN, MITOCHONDRIAL"/>
    <property type="match status" value="1"/>
</dbReference>
<dbReference type="Gene3D" id="1.20.1540.10">
    <property type="entry name" value="Rhomboid-like"/>
    <property type="match status" value="1"/>
</dbReference>
<feature type="domain" description="Peptidase S54 rhomboid" evidence="9">
    <location>
        <begin position="198"/>
        <end position="335"/>
    </location>
</feature>
<feature type="transmembrane region" description="Helical" evidence="8">
    <location>
        <begin position="294"/>
        <end position="311"/>
    </location>
</feature>
<accession>A0A2S5A1X0</accession>
<keyword evidence="3 8" id="KW-0812">Transmembrane</keyword>
<gene>
    <name evidence="10" type="ORF">C3K47_11125</name>
</gene>
<feature type="coiled-coil region" evidence="7">
    <location>
        <begin position="100"/>
        <end position="127"/>
    </location>
</feature>
<keyword evidence="7" id="KW-0175">Coiled coil</keyword>
<keyword evidence="6 8" id="KW-0472">Membrane</keyword>
<feature type="transmembrane region" description="Helical" evidence="8">
    <location>
        <begin position="153"/>
        <end position="179"/>
    </location>
</feature>
<dbReference type="GO" id="GO:0004252">
    <property type="term" value="F:serine-type endopeptidase activity"/>
    <property type="evidence" value="ECO:0007669"/>
    <property type="project" value="InterPro"/>
</dbReference>
<dbReference type="Pfam" id="PF01694">
    <property type="entry name" value="Rhomboid"/>
    <property type="match status" value="1"/>
</dbReference>
<dbReference type="InterPro" id="IPR050925">
    <property type="entry name" value="Rhomboid_protease_S54"/>
</dbReference>
<proteinExistence type="inferred from homology"/>
<name>A0A2S5A1X0_9SPHI</name>
<keyword evidence="4" id="KW-0378">Hydrolase</keyword>
<keyword evidence="11" id="KW-1185">Reference proteome</keyword>
<feature type="transmembrane region" description="Helical" evidence="8">
    <location>
        <begin position="199"/>
        <end position="219"/>
    </location>
</feature>
<feature type="transmembrane region" description="Helical" evidence="8">
    <location>
        <begin position="347"/>
        <end position="366"/>
    </location>
</feature>
<dbReference type="RefSeq" id="WP_103789217.1">
    <property type="nucleotide sequence ID" value="NZ_PQVF01000007.1"/>
</dbReference>
<evidence type="ECO:0000259" key="9">
    <source>
        <dbReference type="Pfam" id="PF01694"/>
    </source>
</evidence>
<dbReference type="AlphaFoldDB" id="A0A2S5A1X0"/>
<feature type="transmembrane region" description="Helical" evidence="8">
    <location>
        <begin position="317"/>
        <end position="335"/>
    </location>
</feature>
<feature type="transmembrane region" description="Helical" evidence="8">
    <location>
        <begin position="264"/>
        <end position="282"/>
    </location>
</feature>
<dbReference type="InterPro" id="IPR035952">
    <property type="entry name" value="Rhomboid-like_sf"/>
</dbReference>
<comment type="subcellular location">
    <subcellularLocation>
        <location evidence="1">Membrane</location>
        <topology evidence="1">Multi-pass membrane protein</topology>
    </subcellularLocation>
</comment>
<evidence type="ECO:0000256" key="8">
    <source>
        <dbReference type="SAM" id="Phobius"/>
    </source>
</evidence>
<evidence type="ECO:0000256" key="7">
    <source>
        <dbReference type="SAM" id="Coils"/>
    </source>
</evidence>
<feature type="transmembrane region" description="Helical" evidence="8">
    <location>
        <begin position="240"/>
        <end position="258"/>
    </location>
</feature>
<sequence length="493" mass="55440">MAVGFSPKHSEDFSLNDLTQQQFLVLATETIKQLNWNVSYLSDNGLIAYTDNGTFSWNAEIKIKIENGIANIQSASIGNEMMDLGRNKKNVTNVIANFEELKSTLTIEQLEEKYQELKDQLVSAKDDILTLPPATTTEQITSFFSIFKPVKGFFITPILIDLNILIFILMAVCGVNIMLPDNESLLNWGANFRPMTLQGQWWRLITNCFLHIGVFHLLMNMYALLNIGVLLEPLLGKTRFISAYLLTGITASIASLWWHDLTISAGASGAVFGMYGVFLAMLTTNLIEKTARKALLTSIGVFVAYNLINGLRAGIDNAAHIGGLVGGLVIGYALIPSLKKPEEVKLKFGTIGLLSIVILVSSFGVYKKIPNDFGIYDTKIKSFVSMEAMALEVYNLPQDTPNDKLLYEIKDRGIYYWNENIKLIDSFKDLELPLEIKTRNTLLKEYCELRIKSYELLYKAISEDTDQYRTQIEDYNKRIEAKIKELGVEPKSN</sequence>
<evidence type="ECO:0000256" key="1">
    <source>
        <dbReference type="ARBA" id="ARBA00004141"/>
    </source>
</evidence>
<dbReference type="OrthoDB" id="9778341at2"/>
<evidence type="ECO:0000313" key="11">
    <source>
        <dbReference type="Proteomes" id="UP000236893"/>
    </source>
</evidence>
<reference evidence="10 11" key="1">
    <citation type="submission" date="2018-01" db="EMBL/GenBank/DDBJ databases">
        <authorList>
            <person name="Gaut B.S."/>
            <person name="Morton B.R."/>
            <person name="Clegg M.T."/>
            <person name="Duvall M.R."/>
        </authorList>
    </citation>
    <scope>NUCLEOTIDE SEQUENCE [LARGE SCALE GENOMIC DNA]</scope>
    <source>
        <strain evidence="10 11">HR-AV</strain>
    </source>
</reference>
<dbReference type="GO" id="GO:0016020">
    <property type="term" value="C:membrane"/>
    <property type="evidence" value="ECO:0007669"/>
    <property type="project" value="UniProtKB-SubCell"/>
</dbReference>
<dbReference type="GO" id="GO:0006508">
    <property type="term" value="P:proteolysis"/>
    <property type="evidence" value="ECO:0007669"/>
    <property type="project" value="UniProtKB-KW"/>
</dbReference>
<dbReference type="SUPFAM" id="SSF144091">
    <property type="entry name" value="Rhomboid-like"/>
    <property type="match status" value="1"/>
</dbReference>
<evidence type="ECO:0000256" key="5">
    <source>
        <dbReference type="ARBA" id="ARBA00022989"/>
    </source>
</evidence>
<protein>
    <submittedName>
        <fullName evidence="10">Rhomboid family intramembrane serine protease</fullName>
    </submittedName>
</protein>
<dbReference type="PANTHER" id="PTHR43731">
    <property type="entry name" value="RHOMBOID PROTEASE"/>
    <property type="match status" value="1"/>
</dbReference>
<evidence type="ECO:0000256" key="2">
    <source>
        <dbReference type="ARBA" id="ARBA00009045"/>
    </source>
</evidence>
<dbReference type="EMBL" id="PQVF01000007">
    <property type="protein sequence ID" value="POY36299.1"/>
    <property type="molecule type" value="Genomic_DNA"/>
</dbReference>
<evidence type="ECO:0000256" key="6">
    <source>
        <dbReference type="ARBA" id="ARBA00023136"/>
    </source>
</evidence>
<comment type="similarity">
    <text evidence="2">Belongs to the peptidase S54 family.</text>
</comment>
<evidence type="ECO:0000313" key="10">
    <source>
        <dbReference type="EMBL" id="POY36299.1"/>
    </source>
</evidence>
<evidence type="ECO:0000256" key="4">
    <source>
        <dbReference type="ARBA" id="ARBA00022801"/>
    </source>
</evidence>
<keyword evidence="5 8" id="KW-1133">Transmembrane helix</keyword>
<organism evidence="10 11">
    <name type="scientific">Solitalea longa</name>
    <dbReference type="NCBI Taxonomy" id="2079460"/>
    <lineage>
        <taxon>Bacteria</taxon>
        <taxon>Pseudomonadati</taxon>
        <taxon>Bacteroidota</taxon>
        <taxon>Sphingobacteriia</taxon>
        <taxon>Sphingobacteriales</taxon>
        <taxon>Sphingobacteriaceae</taxon>
        <taxon>Solitalea</taxon>
    </lineage>
</organism>